<proteinExistence type="predicted"/>
<evidence type="ECO:0000313" key="1">
    <source>
        <dbReference type="EMBL" id="MFD1371050.1"/>
    </source>
</evidence>
<keyword evidence="2" id="KW-1185">Reference proteome</keyword>
<evidence type="ECO:0000313" key="2">
    <source>
        <dbReference type="Proteomes" id="UP001597183"/>
    </source>
</evidence>
<gene>
    <name evidence="1" type="ORF">ACFQ5G_37430</name>
</gene>
<protein>
    <recommendedName>
        <fullName evidence="3">GNAT family N-acetyltransferase</fullName>
    </recommendedName>
</protein>
<dbReference type="RefSeq" id="WP_317795626.1">
    <property type="nucleotide sequence ID" value="NZ_AP028461.1"/>
</dbReference>
<evidence type="ECO:0008006" key="3">
    <source>
        <dbReference type="Google" id="ProtNLM"/>
    </source>
</evidence>
<dbReference type="Gene3D" id="3.40.630.30">
    <property type="match status" value="1"/>
</dbReference>
<sequence>MTSPDRPAVPATVDALTVDGGIVSTRAITPRYRRAITSLYTDASPENLRLRFFAHPGCATLAAGIDRLCRPESDRFLALLAYEGDRLAGVAS</sequence>
<name>A0ABW4AJV3_9ACTN</name>
<accession>A0ABW4AJV3</accession>
<comment type="caution">
    <text evidence="1">The sequence shown here is derived from an EMBL/GenBank/DDBJ whole genome shotgun (WGS) entry which is preliminary data.</text>
</comment>
<reference evidence="2" key="1">
    <citation type="journal article" date="2019" name="Int. J. Syst. Evol. Microbiol.">
        <title>The Global Catalogue of Microorganisms (GCM) 10K type strain sequencing project: providing services to taxonomists for standard genome sequencing and annotation.</title>
        <authorList>
            <consortium name="The Broad Institute Genomics Platform"/>
            <consortium name="The Broad Institute Genome Sequencing Center for Infectious Disease"/>
            <person name="Wu L."/>
            <person name="Ma J."/>
        </authorList>
    </citation>
    <scope>NUCLEOTIDE SEQUENCE [LARGE SCALE GENOMIC DNA]</scope>
    <source>
        <strain evidence="2">CCM 7526</strain>
    </source>
</reference>
<dbReference type="Proteomes" id="UP001597183">
    <property type="component" value="Unassembled WGS sequence"/>
</dbReference>
<dbReference type="EMBL" id="JBHTMK010000050">
    <property type="protein sequence ID" value="MFD1371050.1"/>
    <property type="molecule type" value="Genomic_DNA"/>
</dbReference>
<organism evidence="1 2">
    <name type="scientific">Actinoplanes sichuanensis</name>
    <dbReference type="NCBI Taxonomy" id="512349"/>
    <lineage>
        <taxon>Bacteria</taxon>
        <taxon>Bacillati</taxon>
        <taxon>Actinomycetota</taxon>
        <taxon>Actinomycetes</taxon>
        <taxon>Micromonosporales</taxon>
        <taxon>Micromonosporaceae</taxon>
        <taxon>Actinoplanes</taxon>
    </lineage>
</organism>